<dbReference type="Proteomes" id="UP001595530">
    <property type="component" value="Unassembled WGS sequence"/>
</dbReference>
<comment type="caution">
    <text evidence="4">The sequence shown here is derived from an EMBL/GenBank/DDBJ whole genome shotgun (WGS) entry which is preliminary data.</text>
</comment>
<protein>
    <submittedName>
        <fullName evidence="4">DUF4124 domain-containing protein</fullName>
    </submittedName>
</protein>
<evidence type="ECO:0000313" key="5">
    <source>
        <dbReference type="Proteomes" id="UP001595530"/>
    </source>
</evidence>
<evidence type="ECO:0000313" key="4">
    <source>
        <dbReference type="EMBL" id="MFC3109248.1"/>
    </source>
</evidence>
<feature type="domain" description="DUF4124" evidence="3">
    <location>
        <begin position="19"/>
        <end position="98"/>
    </location>
</feature>
<keyword evidence="5" id="KW-1185">Reference proteome</keyword>
<name>A0ABV7F2G9_9BURK</name>
<dbReference type="RefSeq" id="WP_390331898.1">
    <property type="nucleotide sequence ID" value="NZ_JBHRTP010000045.1"/>
</dbReference>
<proteinExistence type="predicted"/>
<keyword evidence="1" id="KW-0175">Coiled coil</keyword>
<evidence type="ECO:0000256" key="2">
    <source>
        <dbReference type="SAM" id="MobiDB-lite"/>
    </source>
</evidence>
<dbReference type="InterPro" id="IPR025392">
    <property type="entry name" value="DUF4124"/>
</dbReference>
<dbReference type="EMBL" id="JBHRTP010000045">
    <property type="protein sequence ID" value="MFC3109248.1"/>
    <property type="molecule type" value="Genomic_DNA"/>
</dbReference>
<gene>
    <name evidence="4" type="ORF">ACFOFO_14955</name>
</gene>
<accession>A0ABV7F2G9</accession>
<feature type="region of interest" description="Disordered" evidence="2">
    <location>
        <begin position="206"/>
        <end position="231"/>
    </location>
</feature>
<evidence type="ECO:0000256" key="1">
    <source>
        <dbReference type="SAM" id="Coils"/>
    </source>
</evidence>
<reference evidence="5" key="1">
    <citation type="journal article" date="2019" name="Int. J. Syst. Evol. Microbiol.">
        <title>The Global Catalogue of Microorganisms (GCM) 10K type strain sequencing project: providing services to taxonomists for standard genome sequencing and annotation.</title>
        <authorList>
            <consortium name="The Broad Institute Genomics Platform"/>
            <consortium name="The Broad Institute Genome Sequencing Center for Infectious Disease"/>
            <person name="Wu L."/>
            <person name="Ma J."/>
        </authorList>
    </citation>
    <scope>NUCLEOTIDE SEQUENCE [LARGE SCALE GENOMIC DNA]</scope>
    <source>
        <strain evidence="5">KCTC 42986</strain>
    </source>
</reference>
<sequence>MVRRLTAPTRLAIAGWSLALLALVPVAARAEIYICKDGGGHTITSDRPVAECADRVMRVMSGGLVRREIAAPLTPEQRRQKQVEQDKLRADAVAAEEQRQLDRILLARYQSDLDIEAARKRALQPVQDLIAGSNQAIANAEKQHSSVKAESEFYQNKPLPFTLRRKQEEATRTIQNEQSNIQDQSATIDDINATYDAAMKRYRELRGSDASKPAIASAGNLDNSAKAVRKR</sequence>
<feature type="coiled-coil region" evidence="1">
    <location>
        <begin position="137"/>
        <end position="194"/>
    </location>
</feature>
<organism evidence="4 5">
    <name type="scientific">Undibacterium arcticum</name>
    <dbReference type="NCBI Taxonomy" id="1762892"/>
    <lineage>
        <taxon>Bacteria</taxon>
        <taxon>Pseudomonadati</taxon>
        <taxon>Pseudomonadota</taxon>
        <taxon>Betaproteobacteria</taxon>
        <taxon>Burkholderiales</taxon>
        <taxon>Oxalobacteraceae</taxon>
        <taxon>Undibacterium</taxon>
    </lineage>
</organism>
<dbReference type="Pfam" id="PF13511">
    <property type="entry name" value="DUF4124"/>
    <property type="match status" value="1"/>
</dbReference>
<evidence type="ECO:0000259" key="3">
    <source>
        <dbReference type="Pfam" id="PF13511"/>
    </source>
</evidence>